<accession>A0A1I3IJT2</accession>
<organism evidence="4 5">
    <name type="scientific">Planctomicrobium piriforme</name>
    <dbReference type="NCBI Taxonomy" id="1576369"/>
    <lineage>
        <taxon>Bacteria</taxon>
        <taxon>Pseudomonadati</taxon>
        <taxon>Planctomycetota</taxon>
        <taxon>Planctomycetia</taxon>
        <taxon>Planctomycetales</taxon>
        <taxon>Planctomycetaceae</taxon>
        <taxon>Planctomicrobium</taxon>
    </lineage>
</organism>
<evidence type="ECO:0000256" key="3">
    <source>
        <dbReference type="SAM" id="MobiDB-lite"/>
    </source>
</evidence>
<feature type="region of interest" description="Disordered" evidence="3">
    <location>
        <begin position="75"/>
        <end position="138"/>
    </location>
</feature>
<feature type="compositionally biased region" description="Polar residues" evidence="3">
    <location>
        <begin position="75"/>
        <end position="87"/>
    </location>
</feature>
<name>A0A1I3IJT2_9PLAN</name>
<evidence type="ECO:0000256" key="1">
    <source>
        <dbReference type="ARBA" id="ARBA00011084"/>
    </source>
</evidence>
<dbReference type="Proteomes" id="UP000199518">
    <property type="component" value="Unassembled WGS sequence"/>
</dbReference>
<feature type="compositionally biased region" description="Gly residues" evidence="3">
    <location>
        <begin position="97"/>
        <end position="121"/>
    </location>
</feature>
<dbReference type="RefSeq" id="WP_092050885.1">
    <property type="nucleotide sequence ID" value="NZ_FOQD01000009.1"/>
</dbReference>
<keyword evidence="5" id="KW-1185">Reference proteome</keyword>
<dbReference type="OrthoDB" id="9812770at2"/>
<dbReference type="NCBIfam" id="TIGR02532">
    <property type="entry name" value="IV_pilin_GFxxxE"/>
    <property type="match status" value="1"/>
</dbReference>
<sequence>MKRGNSTHAGFSLLEVLIALGLSVLLVSSVYAAIDLYYRYNLAGRAEVAGQQLMRGLTRRMSDDIGSVVMTLPQAETTTSDQQAADESSSGSSSSGQGSGSSSGSASNGGGGGASAFGGSTGSTSSSSSSTSSSGGAAAFDNNSEAASATTGVSFAGLEESGPPKLFGLVGTAELLHLSVSQPSRDLSYATVGGESTAEGRSSDLQVITYGLATIDSIMLALMQKDLDAVRPEKGLGRRSRDLFALDSVDETLSGVDLLAPEVTEMSFRYFDGTSWADAWDSQSVGLLPRAVEVTYGVWNPPRRQVGRVDRTQAGTVSRFVHVFHLPLSEPAVTETAP</sequence>
<evidence type="ECO:0000313" key="5">
    <source>
        <dbReference type="Proteomes" id="UP000199518"/>
    </source>
</evidence>
<evidence type="ECO:0000313" key="4">
    <source>
        <dbReference type="EMBL" id="SFI48248.1"/>
    </source>
</evidence>
<dbReference type="SUPFAM" id="SSF54523">
    <property type="entry name" value="Pili subunits"/>
    <property type="match status" value="1"/>
</dbReference>
<dbReference type="InterPro" id="IPR045584">
    <property type="entry name" value="Pilin-like"/>
</dbReference>
<dbReference type="STRING" id="1576369.SAMN05421753_109156"/>
<dbReference type="InterPro" id="IPR010055">
    <property type="entry name" value="T2SS_protein-GspJ"/>
</dbReference>
<dbReference type="InterPro" id="IPR012902">
    <property type="entry name" value="N_methyl_site"/>
</dbReference>
<feature type="compositionally biased region" description="Low complexity" evidence="3">
    <location>
        <begin position="122"/>
        <end position="138"/>
    </location>
</feature>
<comment type="similarity">
    <text evidence="1">Belongs to the GSP J family.</text>
</comment>
<evidence type="ECO:0000256" key="2">
    <source>
        <dbReference type="ARBA" id="ARBA00021539"/>
    </source>
</evidence>
<proteinExistence type="inferred from homology"/>
<dbReference type="Gene3D" id="2.10.70.20">
    <property type="entry name" value="gspk-gspi-gspj complex like domains"/>
    <property type="match status" value="1"/>
</dbReference>
<dbReference type="GO" id="GO:0015628">
    <property type="term" value="P:protein secretion by the type II secretion system"/>
    <property type="evidence" value="ECO:0007669"/>
    <property type="project" value="InterPro"/>
</dbReference>
<dbReference type="EMBL" id="FOQD01000009">
    <property type="protein sequence ID" value="SFI48248.1"/>
    <property type="molecule type" value="Genomic_DNA"/>
</dbReference>
<dbReference type="PROSITE" id="PS00409">
    <property type="entry name" value="PROKAR_NTER_METHYL"/>
    <property type="match status" value="1"/>
</dbReference>
<reference evidence="5" key="1">
    <citation type="submission" date="2016-10" db="EMBL/GenBank/DDBJ databases">
        <authorList>
            <person name="Varghese N."/>
            <person name="Submissions S."/>
        </authorList>
    </citation>
    <scope>NUCLEOTIDE SEQUENCE [LARGE SCALE GENOMIC DNA]</scope>
    <source>
        <strain evidence="5">DSM 26348</strain>
    </source>
</reference>
<dbReference type="Pfam" id="PF11612">
    <property type="entry name" value="T2SSJ"/>
    <property type="match status" value="1"/>
</dbReference>
<protein>
    <recommendedName>
        <fullName evidence="2">Type II secretion system protein J</fullName>
    </recommendedName>
</protein>
<dbReference type="AlphaFoldDB" id="A0A1I3IJT2"/>
<gene>
    <name evidence="4" type="ORF">SAMN05421753_109156</name>
</gene>
<dbReference type="GO" id="GO:0015627">
    <property type="term" value="C:type II protein secretion system complex"/>
    <property type="evidence" value="ECO:0007669"/>
    <property type="project" value="InterPro"/>
</dbReference>